<reference evidence="4 5" key="2">
    <citation type="submission" date="2007-09" db="EMBL/GenBank/DDBJ databases">
        <title>Draft genome sequence of Clostridium bolteae (ATCC BAA-613).</title>
        <authorList>
            <person name="Sudarsanam P."/>
            <person name="Ley R."/>
            <person name="Guruge J."/>
            <person name="Turnbaugh P.J."/>
            <person name="Mahowald M."/>
            <person name="Liep D."/>
            <person name="Gordon J."/>
        </authorList>
    </citation>
    <scope>NUCLEOTIDE SEQUENCE [LARGE SCALE GENOMIC DNA]</scope>
    <source>
        <strain evidence="5">ATCC BAA-613 / DSM 15670 / CCUG 46953 / JCM 12243 / WAL 16351</strain>
    </source>
</reference>
<reference evidence="4 5" key="1">
    <citation type="submission" date="2007-08" db="EMBL/GenBank/DDBJ databases">
        <authorList>
            <person name="Fulton L."/>
            <person name="Clifton S."/>
            <person name="Fulton B."/>
            <person name="Xu J."/>
            <person name="Minx P."/>
            <person name="Pepin K.H."/>
            <person name="Johnson M."/>
            <person name="Thiruvilangam P."/>
            <person name="Bhonagiri V."/>
            <person name="Nash W.E."/>
            <person name="Mardis E.R."/>
            <person name="Wilson R.K."/>
        </authorList>
    </citation>
    <scope>NUCLEOTIDE SEQUENCE [LARGE SCALE GENOMIC DNA]</scope>
    <source>
        <strain evidence="5">ATCC BAA-613 / DSM 15670 / CCUG 46953 / JCM 12243 / WAL 16351</strain>
    </source>
</reference>
<accession>A8RKR0</accession>
<dbReference type="AlphaFoldDB" id="A8RKR0"/>
<evidence type="ECO:0008006" key="6">
    <source>
        <dbReference type="Google" id="ProtNLM"/>
    </source>
</evidence>
<sequence>MVSAIILAGGTGTRMNNKTKPKQFLTLHGKSILIHTIEHFEEHPEVEQIVVVCVGGWEKYLQRELLNNRIEKVRWIVPGGTTVQESIYNALSLIYNESKNLHEEIVLVHDGVRPLIDDKLISKVIEVVRAKRTAVAVSKATETIGVVDETGEIIALPDRTYSRIAKAPQGFYVADLMKAHLQVQGEGINWMIDSATLMKHCGYKLSTVECSQYNIKITTPSDFYVYRALYEAEENTQIFGL</sequence>
<evidence type="ECO:0000256" key="1">
    <source>
        <dbReference type="ARBA" id="ARBA00022679"/>
    </source>
</evidence>
<evidence type="ECO:0000256" key="2">
    <source>
        <dbReference type="ARBA" id="ARBA00022695"/>
    </source>
</evidence>
<dbReference type="EMBL" id="ABCC02000016">
    <property type="protein sequence ID" value="EDP18323.1"/>
    <property type="molecule type" value="Genomic_DNA"/>
</dbReference>
<dbReference type="InterPro" id="IPR050088">
    <property type="entry name" value="IspD/TarI_cytidylyltransf_bact"/>
</dbReference>
<dbReference type="CDD" id="cd02516">
    <property type="entry name" value="CDP-ME_synthetase"/>
    <property type="match status" value="1"/>
</dbReference>
<evidence type="ECO:0000256" key="3">
    <source>
        <dbReference type="ARBA" id="ARBA00023229"/>
    </source>
</evidence>
<dbReference type="GO" id="GO:0050518">
    <property type="term" value="F:2-C-methyl-D-erythritol 4-phosphate cytidylyltransferase activity"/>
    <property type="evidence" value="ECO:0007669"/>
    <property type="project" value="UniProtKB-ARBA"/>
</dbReference>
<dbReference type="PANTHER" id="PTHR32125">
    <property type="entry name" value="2-C-METHYL-D-ERYTHRITOL 4-PHOSPHATE CYTIDYLYLTRANSFERASE, CHLOROPLASTIC"/>
    <property type="match status" value="1"/>
</dbReference>
<dbReference type="PANTHER" id="PTHR32125:SF4">
    <property type="entry name" value="2-C-METHYL-D-ERYTHRITOL 4-PHOSPHATE CYTIDYLYLTRANSFERASE, CHLOROPLASTIC"/>
    <property type="match status" value="1"/>
</dbReference>
<dbReference type="Proteomes" id="UP000005396">
    <property type="component" value="Unassembled WGS sequence"/>
</dbReference>
<keyword evidence="2" id="KW-0548">Nucleotidyltransferase</keyword>
<dbReference type="GO" id="GO:0008299">
    <property type="term" value="P:isoprenoid biosynthetic process"/>
    <property type="evidence" value="ECO:0007669"/>
    <property type="project" value="UniProtKB-KW"/>
</dbReference>
<dbReference type="SUPFAM" id="SSF53448">
    <property type="entry name" value="Nucleotide-diphospho-sugar transferases"/>
    <property type="match status" value="1"/>
</dbReference>
<keyword evidence="3" id="KW-0414">Isoprene biosynthesis</keyword>
<gene>
    <name evidence="4" type="ORF">CLOBOL_01391</name>
</gene>
<keyword evidence="1" id="KW-0808">Transferase</keyword>
<dbReference type="InterPro" id="IPR018294">
    <property type="entry name" value="ISPD_synthase_CS"/>
</dbReference>
<organism evidence="4 5">
    <name type="scientific">Enterocloster bolteae (strain ATCC BAA-613 / DSM 15670 / CCUG 46953 / JCM 12243 / WAL 16351)</name>
    <name type="common">Clostridium bolteae</name>
    <dbReference type="NCBI Taxonomy" id="411902"/>
    <lineage>
        <taxon>Bacteria</taxon>
        <taxon>Bacillati</taxon>
        <taxon>Bacillota</taxon>
        <taxon>Clostridia</taxon>
        <taxon>Lachnospirales</taxon>
        <taxon>Lachnospiraceae</taxon>
        <taxon>Enterocloster</taxon>
    </lineage>
</organism>
<dbReference type="HOGENOM" id="CLU_061281_2_3_9"/>
<protein>
    <recommendedName>
        <fullName evidence="6">D-ribitol-5-phosphate cytidylyltransferase</fullName>
    </recommendedName>
</protein>
<dbReference type="eggNOG" id="COG1211">
    <property type="taxonomic scope" value="Bacteria"/>
</dbReference>
<comment type="caution">
    <text evidence="4">The sequence shown here is derived from an EMBL/GenBank/DDBJ whole genome shotgun (WGS) entry which is preliminary data.</text>
</comment>
<dbReference type="PROSITE" id="PS01295">
    <property type="entry name" value="ISPD"/>
    <property type="match status" value="1"/>
</dbReference>
<dbReference type="Gene3D" id="3.90.550.10">
    <property type="entry name" value="Spore Coat Polysaccharide Biosynthesis Protein SpsA, Chain A"/>
    <property type="match status" value="1"/>
</dbReference>
<name>A8RKR0_ENTBW</name>
<dbReference type="InterPro" id="IPR029044">
    <property type="entry name" value="Nucleotide-diphossugar_trans"/>
</dbReference>
<dbReference type="InterPro" id="IPR034683">
    <property type="entry name" value="IspD/TarI"/>
</dbReference>
<evidence type="ECO:0000313" key="4">
    <source>
        <dbReference type="EMBL" id="EDP18323.1"/>
    </source>
</evidence>
<dbReference type="PaxDb" id="411902-CLOBOL_01391"/>
<dbReference type="FunFam" id="3.90.550.10:FF:000003">
    <property type="entry name" value="2-C-methyl-D-erythritol 4-phosphate cytidylyltransferase"/>
    <property type="match status" value="1"/>
</dbReference>
<evidence type="ECO:0000313" key="5">
    <source>
        <dbReference type="Proteomes" id="UP000005396"/>
    </source>
</evidence>
<dbReference type="RefSeq" id="WP_007036237.1">
    <property type="nucleotide sequence ID" value="NZ_DS480675.1"/>
</dbReference>
<dbReference type="Pfam" id="PF01128">
    <property type="entry name" value="IspD"/>
    <property type="match status" value="1"/>
</dbReference>
<proteinExistence type="predicted"/>